<comment type="caution">
    <text evidence="2">The sequence shown here is derived from an EMBL/GenBank/DDBJ whole genome shotgun (WGS) entry which is preliminary data.</text>
</comment>
<reference evidence="2 3" key="1">
    <citation type="submission" date="2017-07" db="EMBL/GenBank/DDBJ databases">
        <title>Amycolatopsis alba DSM 44262 Genome sequencing and assembly.</title>
        <authorList>
            <person name="Kaur N."/>
            <person name="Mayilraj S."/>
        </authorList>
    </citation>
    <scope>NUCLEOTIDE SEQUENCE [LARGE SCALE GENOMIC DNA]</scope>
    <source>
        <strain evidence="2 3">DSM 44262</strain>
    </source>
</reference>
<dbReference type="PANTHER" id="PTHR43162:SF1">
    <property type="entry name" value="PRESTALK A DIFFERENTIATION PROTEIN A"/>
    <property type="match status" value="1"/>
</dbReference>
<dbReference type="Pfam" id="PF13460">
    <property type="entry name" value="NAD_binding_10"/>
    <property type="match status" value="1"/>
</dbReference>
<dbReference type="OrthoDB" id="4632815at2"/>
<dbReference type="PANTHER" id="PTHR43162">
    <property type="match status" value="1"/>
</dbReference>
<organism evidence="2 3">
    <name type="scientific">Amycolatopsis alba DSM 44262</name>
    <dbReference type="NCBI Taxonomy" id="1125972"/>
    <lineage>
        <taxon>Bacteria</taxon>
        <taxon>Bacillati</taxon>
        <taxon>Actinomycetota</taxon>
        <taxon>Actinomycetes</taxon>
        <taxon>Pseudonocardiales</taxon>
        <taxon>Pseudonocardiaceae</taxon>
        <taxon>Amycolatopsis</taxon>
    </lineage>
</organism>
<dbReference type="RefSeq" id="WP_020629913.1">
    <property type="nucleotide sequence ID" value="NZ_KB913032.1"/>
</dbReference>
<sequence length="294" mass="31375">MIVVTAPTGQIGSRLLGTLLENGEPIRVIARDPARLADHVRERVEVVKGSHSDAGVVDEAFAGADTVFWLVAADHRAESLEAAYLDFTRPACEAFEKHGVTRVVGVSALGRGVGENAGYLSASWAMDDLIAATGVHYRALTMPTFMDNLLWQAGSIGKDGVFFAPVSADRKAPTCATRDIAAVAAGLLLDASWHGVADVPVLGPEDLSQNDLAAIMSDVLGRPVRYQQVSMDAFRATQREHGWSEAMAQGMVDMMLAKEAGIDVATPRTPEATTPTTFRQWCEEVLKPAVSSVS</sequence>
<evidence type="ECO:0000259" key="1">
    <source>
        <dbReference type="Pfam" id="PF13460"/>
    </source>
</evidence>
<dbReference type="SUPFAM" id="SSF51735">
    <property type="entry name" value="NAD(P)-binding Rossmann-fold domains"/>
    <property type="match status" value="1"/>
</dbReference>
<dbReference type="Gene3D" id="3.90.25.10">
    <property type="entry name" value="UDP-galactose 4-epimerase, domain 1"/>
    <property type="match status" value="1"/>
</dbReference>
<evidence type="ECO:0000313" key="3">
    <source>
        <dbReference type="Proteomes" id="UP000215563"/>
    </source>
</evidence>
<name>A0A229S2N4_AMYAL</name>
<dbReference type="InterPro" id="IPR016040">
    <property type="entry name" value="NAD(P)-bd_dom"/>
</dbReference>
<protein>
    <submittedName>
        <fullName evidence="2">NmrA family transcriptional regulator</fullName>
    </submittedName>
</protein>
<dbReference type="EMBL" id="NMQU01000023">
    <property type="protein sequence ID" value="OXM52884.1"/>
    <property type="molecule type" value="Genomic_DNA"/>
</dbReference>
<accession>A0A229S2N4</accession>
<proteinExistence type="predicted"/>
<dbReference type="InterPro" id="IPR036291">
    <property type="entry name" value="NAD(P)-bd_dom_sf"/>
</dbReference>
<gene>
    <name evidence="2" type="ORF">CFP75_08415</name>
</gene>
<keyword evidence="3" id="KW-1185">Reference proteome</keyword>
<evidence type="ECO:0000313" key="2">
    <source>
        <dbReference type="EMBL" id="OXM52884.1"/>
    </source>
</evidence>
<feature type="domain" description="NAD(P)-binding" evidence="1">
    <location>
        <begin position="8"/>
        <end position="188"/>
    </location>
</feature>
<dbReference type="InterPro" id="IPR051604">
    <property type="entry name" value="Ergot_Alk_Oxidoreductase"/>
</dbReference>
<dbReference type="AlphaFoldDB" id="A0A229S2N4"/>
<dbReference type="Gene3D" id="3.40.50.720">
    <property type="entry name" value="NAD(P)-binding Rossmann-like Domain"/>
    <property type="match status" value="1"/>
</dbReference>
<dbReference type="Proteomes" id="UP000215563">
    <property type="component" value="Unassembled WGS sequence"/>
</dbReference>